<dbReference type="InterPro" id="IPR036291">
    <property type="entry name" value="NAD(P)-bd_dom_sf"/>
</dbReference>
<feature type="compositionally biased region" description="Polar residues" evidence="7">
    <location>
        <begin position="58"/>
        <end position="68"/>
    </location>
</feature>
<keyword evidence="5" id="KW-0627">Porphyrin biosynthesis</keyword>
<dbReference type="UniPathway" id="UPA00262">
    <property type="reaction ID" value="UER00222"/>
</dbReference>
<keyword evidence="3" id="KW-0560">Oxidoreductase</keyword>
<dbReference type="OrthoDB" id="10510at2157"/>
<evidence type="ECO:0000256" key="6">
    <source>
        <dbReference type="ARBA" id="ARBA00047561"/>
    </source>
</evidence>
<evidence type="ECO:0000256" key="2">
    <source>
        <dbReference type="ARBA" id="ARBA00012400"/>
    </source>
</evidence>
<evidence type="ECO:0000256" key="4">
    <source>
        <dbReference type="ARBA" id="ARBA00023027"/>
    </source>
</evidence>
<dbReference type="Proteomes" id="UP000199161">
    <property type="component" value="Unassembled WGS sequence"/>
</dbReference>
<reference evidence="9" key="1">
    <citation type="submission" date="2016-10" db="EMBL/GenBank/DDBJ databases">
        <authorList>
            <person name="Varghese N."/>
            <person name="Submissions S."/>
        </authorList>
    </citation>
    <scope>NUCLEOTIDE SEQUENCE [LARGE SCALE GENOMIC DNA]</scope>
    <source>
        <strain evidence="9">DSM 13078</strain>
    </source>
</reference>
<keyword evidence="4" id="KW-0520">NAD</keyword>
<protein>
    <recommendedName>
        <fullName evidence="2">precorrin-2 dehydrogenase</fullName>
        <ecNumber evidence="2">1.3.1.76</ecNumber>
    </recommendedName>
</protein>
<proteinExistence type="predicted"/>
<dbReference type="InterPro" id="IPR028161">
    <property type="entry name" value="Met8-like"/>
</dbReference>
<dbReference type="RefSeq" id="WP_089786195.1">
    <property type="nucleotide sequence ID" value="NZ_FOKW01000002.1"/>
</dbReference>
<dbReference type="NCBIfam" id="TIGR01470">
    <property type="entry name" value="cysG_Nterm"/>
    <property type="match status" value="1"/>
</dbReference>
<evidence type="ECO:0000256" key="1">
    <source>
        <dbReference type="ARBA" id="ARBA00005010"/>
    </source>
</evidence>
<gene>
    <name evidence="8" type="ORF">SAMN05444422_102381</name>
</gene>
<dbReference type="GO" id="GO:0019354">
    <property type="term" value="P:siroheme biosynthetic process"/>
    <property type="evidence" value="ECO:0007669"/>
    <property type="project" value="UniProtKB-UniPathway"/>
</dbReference>
<dbReference type="EMBL" id="FOKW01000002">
    <property type="protein sequence ID" value="SFB84995.1"/>
    <property type="molecule type" value="Genomic_DNA"/>
</dbReference>
<evidence type="ECO:0000256" key="7">
    <source>
        <dbReference type="SAM" id="MobiDB-lite"/>
    </source>
</evidence>
<dbReference type="EC" id="1.3.1.76" evidence="2"/>
<dbReference type="PANTHER" id="PTHR35330">
    <property type="entry name" value="SIROHEME BIOSYNTHESIS PROTEIN MET8"/>
    <property type="match status" value="1"/>
</dbReference>
<organism evidence="8 9">
    <name type="scientific">Natronobacterium haloterrestre</name>
    <name type="common">Halobiforma haloterrestris</name>
    <dbReference type="NCBI Taxonomy" id="148448"/>
    <lineage>
        <taxon>Archaea</taxon>
        <taxon>Methanobacteriati</taxon>
        <taxon>Methanobacteriota</taxon>
        <taxon>Stenosarchaea group</taxon>
        <taxon>Halobacteria</taxon>
        <taxon>Halobacteriales</taxon>
        <taxon>Natrialbaceae</taxon>
        <taxon>Natronobacterium</taxon>
    </lineage>
</organism>
<dbReference type="SUPFAM" id="SSF51735">
    <property type="entry name" value="NAD(P)-binding Rossmann-fold domains"/>
    <property type="match status" value="1"/>
</dbReference>
<dbReference type="Pfam" id="PF13241">
    <property type="entry name" value="NAD_binding_7"/>
    <property type="match status" value="1"/>
</dbReference>
<dbReference type="GO" id="GO:0043115">
    <property type="term" value="F:precorrin-2 dehydrogenase activity"/>
    <property type="evidence" value="ECO:0007669"/>
    <property type="project" value="UniProtKB-EC"/>
</dbReference>
<dbReference type="GO" id="GO:0004325">
    <property type="term" value="F:ferrochelatase activity"/>
    <property type="evidence" value="ECO:0007669"/>
    <property type="project" value="InterPro"/>
</dbReference>
<name>A0A1I1ED21_NATHA</name>
<evidence type="ECO:0000256" key="5">
    <source>
        <dbReference type="ARBA" id="ARBA00023244"/>
    </source>
</evidence>
<evidence type="ECO:0000313" key="8">
    <source>
        <dbReference type="EMBL" id="SFB84995.1"/>
    </source>
</evidence>
<evidence type="ECO:0000256" key="3">
    <source>
        <dbReference type="ARBA" id="ARBA00023002"/>
    </source>
</evidence>
<keyword evidence="9" id="KW-1185">Reference proteome</keyword>
<dbReference type="AlphaFoldDB" id="A0A1I1ED21"/>
<dbReference type="InterPro" id="IPR006367">
    <property type="entry name" value="Sirohaem_synthase_N"/>
</dbReference>
<comment type="pathway">
    <text evidence="1">Porphyrin-containing compound metabolism; siroheme biosynthesis; sirohydrochlorin from precorrin-2: step 1/1.</text>
</comment>
<dbReference type="SUPFAM" id="SSF75615">
    <property type="entry name" value="Siroheme synthase middle domains-like"/>
    <property type="match status" value="1"/>
</dbReference>
<feature type="region of interest" description="Disordered" evidence="7">
    <location>
        <begin position="58"/>
        <end position="82"/>
    </location>
</feature>
<evidence type="ECO:0000313" key="9">
    <source>
        <dbReference type="Proteomes" id="UP000199161"/>
    </source>
</evidence>
<accession>A0A1I1ED21</accession>
<comment type="catalytic activity">
    <reaction evidence="6">
        <text>precorrin-2 + NAD(+) = sirohydrochlorin + NADH + 2 H(+)</text>
        <dbReference type="Rhea" id="RHEA:15613"/>
        <dbReference type="ChEBI" id="CHEBI:15378"/>
        <dbReference type="ChEBI" id="CHEBI:57540"/>
        <dbReference type="ChEBI" id="CHEBI:57945"/>
        <dbReference type="ChEBI" id="CHEBI:58351"/>
        <dbReference type="ChEBI" id="CHEBI:58827"/>
        <dbReference type="EC" id="1.3.1.76"/>
    </reaction>
</comment>
<dbReference type="Gene3D" id="3.40.50.720">
    <property type="entry name" value="NAD(P)-binding Rossmann-like Domain"/>
    <property type="match status" value="1"/>
</dbReference>
<dbReference type="PANTHER" id="PTHR35330:SF1">
    <property type="entry name" value="SIROHEME BIOSYNTHESIS PROTEIN MET8"/>
    <property type="match status" value="1"/>
</dbReference>
<sequence>MIPLGHDFTDATVLVFGGGSVGARKARRFAREAEVIVVSPAFTDAFEEVAVEVEVKTGNGSTDRSGTVSRIRAAPDPDEVGDWLERTTPTLVVAATDDETLNDAIGEAARERGALVNRADRSGTGDGDPGRVVVPATVREDPVVVAVATGGTAPAVSKYLREELEETLAGAGEMATLCGELRTELRSRGVSPERRREVVTDVTRSPEVWTTLRSGDSNRQQVIEDVLGEQLDDTGTGMGGDRE</sequence>
<dbReference type="Gene3D" id="3.30.160.110">
    <property type="entry name" value="Siroheme synthase, domain 2"/>
    <property type="match status" value="1"/>
</dbReference>